<proteinExistence type="predicted"/>
<gene>
    <name evidence="1" type="ORF">J2X16_003171</name>
</gene>
<evidence type="ECO:0000313" key="1">
    <source>
        <dbReference type="EMBL" id="MDR7297822.1"/>
    </source>
</evidence>
<sequence>MASRRPLLALLQDLQQALEDCFETWRPASRAGPERLQLGVELLCKLEEQLLYPALKRSRDAAWPALTEAMGDVERLRELSRRIDGAEASHRALLVGTLEGMARLHFEALQALLRDADPAGMPWAALEHEMRALLRRWRAEIQQHGEIEDEDGDPVGQPPR</sequence>
<evidence type="ECO:0000313" key="2">
    <source>
        <dbReference type="Proteomes" id="UP001180536"/>
    </source>
</evidence>
<protein>
    <recommendedName>
        <fullName evidence="3">Hemerythrin-like domain-containing protein</fullName>
    </recommendedName>
</protein>
<dbReference type="Proteomes" id="UP001180536">
    <property type="component" value="Unassembled WGS sequence"/>
</dbReference>
<accession>A0ABU1ZB26</accession>
<dbReference type="EMBL" id="JAVDXQ010000004">
    <property type="protein sequence ID" value="MDR7297822.1"/>
    <property type="molecule type" value="Genomic_DNA"/>
</dbReference>
<organism evidence="1 2">
    <name type="scientific">Pelomonas aquatica</name>
    <dbReference type="NCBI Taxonomy" id="431058"/>
    <lineage>
        <taxon>Bacteria</taxon>
        <taxon>Pseudomonadati</taxon>
        <taxon>Pseudomonadota</taxon>
        <taxon>Betaproteobacteria</taxon>
        <taxon>Burkholderiales</taxon>
        <taxon>Sphaerotilaceae</taxon>
        <taxon>Roseateles</taxon>
    </lineage>
</organism>
<name>A0ABU1ZB26_9BURK</name>
<dbReference type="RefSeq" id="WP_310346421.1">
    <property type="nucleotide sequence ID" value="NZ_JAVDXQ010000004.1"/>
</dbReference>
<keyword evidence="2" id="KW-1185">Reference proteome</keyword>
<evidence type="ECO:0008006" key="3">
    <source>
        <dbReference type="Google" id="ProtNLM"/>
    </source>
</evidence>
<comment type="caution">
    <text evidence="1">The sequence shown here is derived from an EMBL/GenBank/DDBJ whole genome shotgun (WGS) entry which is preliminary data.</text>
</comment>
<reference evidence="1 2" key="1">
    <citation type="submission" date="2023-07" db="EMBL/GenBank/DDBJ databases">
        <title>Sorghum-associated microbial communities from plants grown in Nebraska, USA.</title>
        <authorList>
            <person name="Schachtman D."/>
        </authorList>
    </citation>
    <scope>NUCLEOTIDE SEQUENCE [LARGE SCALE GENOMIC DNA]</scope>
    <source>
        <strain evidence="1 2">BE310</strain>
    </source>
</reference>